<dbReference type="Pfam" id="PF06574">
    <property type="entry name" value="FAD_syn"/>
    <property type="match status" value="1"/>
</dbReference>
<dbReference type="PIRSF" id="PIRSF004491">
    <property type="entry name" value="FAD_Synth"/>
    <property type="match status" value="1"/>
</dbReference>
<dbReference type="Proteomes" id="UP001202248">
    <property type="component" value="Unassembled WGS sequence"/>
</dbReference>
<proteinExistence type="inferred from homology"/>
<dbReference type="EC" id="2.7.1.26" evidence="15"/>
<evidence type="ECO:0000256" key="13">
    <source>
        <dbReference type="ARBA" id="ARBA00047880"/>
    </source>
</evidence>
<comment type="pathway">
    <text evidence="3 15">Cofactor biosynthesis; FMN biosynthesis; FMN from riboflavin (ATP route): step 1/1.</text>
</comment>
<organism evidence="17 18">
    <name type="scientific">Niabella ginsengisoli</name>
    <dbReference type="NCBI Taxonomy" id="522298"/>
    <lineage>
        <taxon>Bacteria</taxon>
        <taxon>Pseudomonadati</taxon>
        <taxon>Bacteroidota</taxon>
        <taxon>Chitinophagia</taxon>
        <taxon>Chitinophagales</taxon>
        <taxon>Chitinophagaceae</taxon>
        <taxon>Niabella</taxon>
    </lineage>
</organism>
<evidence type="ECO:0000256" key="3">
    <source>
        <dbReference type="ARBA" id="ARBA00005201"/>
    </source>
</evidence>
<dbReference type="CDD" id="cd02064">
    <property type="entry name" value="FAD_synthetase_N"/>
    <property type="match status" value="1"/>
</dbReference>
<evidence type="ECO:0000256" key="9">
    <source>
        <dbReference type="ARBA" id="ARBA00022777"/>
    </source>
</evidence>
<evidence type="ECO:0000313" key="17">
    <source>
        <dbReference type="EMBL" id="MCH5597125.1"/>
    </source>
</evidence>
<evidence type="ECO:0000256" key="4">
    <source>
        <dbReference type="ARBA" id="ARBA00022630"/>
    </source>
</evidence>
<dbReference type="PANTHER" id="PTHR22749:SF6">
    <property type="entry name" value="RIBOFLAVIN KINASE"/>
    <property type="match status" value="1"/>
</dbReference>
<dbReference type="SUPFAM" id="SSF52374">
    <property type="entry name" value="Nucleotidylyl transferase"/>
    <property type="match status" value="1"/>
</dbReference>
<dbReference type="EMBL" id="JAKWBL010000001">
    <property type="protein sequence ID" value="MCH5597125.1"/>
    <property type="molecule type" value="Genomic_DNA"/>
</dbReference>
<gene>
    <name evidence="17" type="primary">ribF</name>
    <name evidence="17" type="ORF">MKP09_03965</name>
</gene>
<evidence type="ECO:0000256" key="14">
    <source>
        <dbReference type="ARBA" id="ARBA00049494"/>
    </source>
</evidence>
<reference evidence="17 18" key="1">
    <citation type="submission" date="2022-02" db="EMBL/GenBank/DDBJ databases">
        <authorList>
            <person name="Min J."/>
        </authorList>
    </citation>
    <scope>NUCLEOTIDE SEQUENCE [LARGE SCALE GENOMIC DNA]</scope>
    <source>
        <strain evidence="17 18">GR10-1</strain>
    </source>
</reference>
<dbReference type="InterPro" id="IPR023468">
    <property type="entry name" value="Riboflavin_kinase"/>
</dbReference>
<evidence type="ECO:0000259" key="16">
    <source>
        <dbReference type="SMART" id="SM00904"/>
    </source>
</evidence>
<evidence type="ECO:0000256" key="1">
    <source>
        <dbReference type="ARBA" id="ARBA00002121"/>
    </source>
</evidence>
<name>A0ABS9SFK1_9BACT</name>
<keyword evidence="11 15" id="KW-0067">ATP-binding</keyword>
<comment type="catalytic activity">
    <reaction evidence="13 15">
        <text>riboflavin + ATP = FMN + ADP + H(+)</text>
        <dbReference type="Rhea" id="RHEA:14357"/>
        <dbReference type="ChEBI" id="CHEBI:15378"/>
        <dbReference type="ChEBI" id="CHEBI:30616"/>
        <dbReference type="ChEBI" id="CHEBI:57986"/>
        <dbReference type="ChEBI" id="CHEBI:58210"/>
        <dbReference type="ChEBI" id="CHEBI:456216"/>
        <dbReference type="EC" id="2.7.1.26"/>
    </reaction>
</comment>
<evidence type="ECO:0000256" key="15">
    <source>
        <dbReference type="PIRNR" id="PIRNR004491"/>
    </source>
</evidence>
<keyword evidence="8 15" id="KW-0547">Nucleotide-binding</keyword>
<dbReference type="Gene3D" id="3.40.50.620">
    <property type="entry name" value="HUPs"/>
    <property type="match status" value="1"/>
</dbReference>
<evidence type="ECO:0000256" key="5">
    <source>
        <dbReference type="ARBA" id="ARBA00022643"/>
    </source>
</evidence>
<dbReference type="InterPro" id="IPR002606">
    <property type="entry name" value="Riboflavin_kinase_bac"/>
</dbReference>
<comment type="similarity">
    <text evidence="15">Belongs to the ribF family.</text>
</comment>
<keyword evidence="9 15" id="KW-0418">Kinase</keyword>
<dbReference type="InterPro" id="IPR014729">
    <property type="entry name" value="Rossmann-like_a/b/a_fold"/>
</dbReference>
<evidence type="ECO:0000256" key="6">
    <source>
        <dbReference type="ARBA" id="ARBA00022679"/>
    </source>
</evidence>
<dbReference type="SMART" id="SM00904">
    <property type="entry name" value="Flavokinase"/>
    <property type="match status" value="1"/>
</dbReference>
<keyword evidence="6 15" id="KW-0808">Transferase</keyword>
<accession>A0ABS9SFK1</accession>
<keyword evidence="7 15" id="KW-0548">Nucleotidyltransferase</keyword>
<keyword evidence="18" id="KW-1185">Reference proteome</keyword>
<dbReference type="InterPro" id="IPR015865">
    <property type="entry name" value="Riboflavin_kinase_bac/euk"/>
</dbReference>
<sequence length="297" mass="33935">MQIHYDINNLPVFKNAVITIGTFDGVHEGHKKIIDQLTKTALEAGGESVIITFHPHPRKVVSSSILGIRLINTLSEKTELLEQLGVNHLIVTPFTDVFANQEPEDYLKDFLIDKFHPHTIIIGYDHHFGKNRKGNYKLLEIYQEKYNYNLKEIPKHILDHVGISSTKIREAILNGDTTTTNHLLGYHFFFEGEVVHGDKLGRELGYPTANLKINTEEKILPADGIYAVYASVKNEEGKYGALLKGMMSIGFRPTVDGTKRVIEVNLFNFQNDIYGRTLRVYVKHFLRRKKNLKHSKL</sequence>
<dbReference type="Gene3D" id="2.40.30.30">
    <property type="entry name" value="Riboflavin kinase-like"/>
    <property type="match status" value="1"/>
</dbReference>
<dbReference type="InterPro" id="IPR015864">
    <property type="entry name" value="FAD_synthase"/>
</dbReference>
<keyword evidence="5 15" id="KW-0288">FMN</keyword>
<dbReference type="GO" id="GO:0003919">
    <property type="term" value="F:FMN adenylyltransferase activity"/>
    <property type="evidence" value="ECO:0007669"/>
    <property type="project" value="UniProtKB-EC"/>
</dbReference>
<keyword evidence="12" id="KW-0511">Multifunctional enzyme</keyword>
<dbReference type="RefSeq" id="WP_240826533.1">
    <property type="nucleotide sequence ID" value="NZ_JAKWBL010000001.1"/>
</dbReference>
<evidence type="ECO:0000256" key="2">
    <source>
        <dbReference type="ARBA" id="ARBA00004726"/>
    </source>
</evidence>
<dbReference type="NCBIfam" id="TIGR00083">
    <property type="entry name" value="ribF"/>
    <property type="match status" value="1"/>
</dbReference>
<dbReference type="InterPro" id="IPR023465">
    <property type="entry name" value="Riboflavin_kinase_dom_sf"/>
</dbReference>
<keyword evidence="4 15" id="KW-0285">Flavoprotein</keyword>
<dbReference type="Pfam" id="PF01687">
    <property type="entry name" value="Flavokinase"/>
    <property type="match status" value="1"/>
</dbReference>
<dbReference type="SUPFAM" id="SSF82114">
    <property type="entry name" value="Riboflavin kinase-like"/>
    <property type="match status" value="1"/>
</dbReference>
<feature type="domain" description="Riboflavin kinase" evidence="16">
    <location>
        <begin position="183"/>
        <end position="293"/>
    </location>
</feature>
<dbReference type="PANTHER" id="PTHR22749">
    <property type="entry name" value="RIBOFLAVIN KINASE/FMN ADENYLYLTRANSFERASE"/>
    <property type="match status" value="1"/>
</dbReference>
<dbReference type="GO" id="GO:0008531">
    <property type="term" value="F:riboflavin kinase activity"/>
    <property type="evidence" value="ECO:0007669"/>
    <property type="project" value="UniProtKB-EC"/>
</dbReference>
<keyword evidence="10 15" id="KW-0274">FAD</keyword>
<evidence type="ECO:0000256" key="7">
    <source>
        <dbReference type="ARBA" id="ARBA00022695"/>
    </source>
</evidence>
<dbReference type="EC" id="2.7.7.2" evidence="15"/>
<evidence type="ECO:0000313" key="18">
    <source>
        <dbReference type="Proteomes" id="UP001202248"/>
    </source>
</evidence>
<comment type="function">
    <text evidence="1">Catalyzes the phosphorylation of riboflavin to FMN followed by the adenylation of FMN to FAD.</text>
</comment>
<comment type="catalytic activity">
    <reaction evidence="14 15">
        <text>FMN + ATP + H(+) = FAD + diphosphate</text>
        <dbReference type="Rhea" id="RHEA:17237"/>
        <dbReference type="ChEBI" id="CHEBI:15378"/>
        <dbReference type="ChEBI" id="CHEBI:30616"/>
        <dbReference type="ChEBI" id="CHEBI:33019"/>
        <dbReference type="ChEBI" id="CHEBI:57692"/>
        <dbReference type="ChEBI" id="CHEBI:58210"/>
        <dbReference type="EC" id="2.7.7.2"/>
    </reaction>
</comment>
<evidence type="ECO:0000256" key="10">
    <source>
        <dbReference type="ARBA" id="ARBA00022827"/>
    </source>
</evidence>
<evidence type="ECO:0000256" key="11">
    <source>
        <dbReference type="ARBA" id="ARBA00022840"/>
    </source>
</evidence>
<evidence type="ECO:0000256" key="12">
    <source>
        <dbReference type="ARBA" id="ARBA00023268"/>
    </source>
</evidence>
<evidence type="ECO:0000256" key="8">
    <source>
        <dbReference type="ARBA" id="ARBA00022741"/>
    </source>
</evidence>
<comment type="caution">
    <text evidence="17">The sequence shown here is derived from an EMBL/GenBank/DDBJ whole genome shotgun (WGS) entry which is preliminary data.</text>
</comment>
<comment type="pathway">
    <text evidence="2 15">Cofactor biosynthesis; FAD biosynthesis; FAD from FMN: step 1/1.</text>
</comment>
<protein>
    <recommendedName>
        <fullName evidence="15">Riboflavin biosynthesis protein</fullName>
    </recommendedName>
    <domain>
        <recommendedName>
            <fullName evidence="15">Riboflavin kinase</fullName>
            <ecNumber evidence="15">2.7.1.26</ecNumber>
        </recommendedName>
        <alternativeName>
            <fullName evidence="15">Flavokinase</fullName>
        </alternativeName>
    </domain>
    <domain>
        <recommendedName>
            <fullName evidence="15">FMN adenylyltransferase</fullName>
            <ecNumber evidence="15">2.7.7.2</ecNumber>
        </recommendedName>
        <alternativeName>
            <fullName evidence="15">FAD pyrophosphorylase</fullName>
        </alternativeName>
        <alternativeName>
            <fullName evidence="15">FAD synthase</fullName>
        </alternativeName>
    </domain>
</protein>